<sequence length="1528" mass="170731">MANGKLAGDPLLTQYDLKDQSDGALPLVLRRTYSPLLSKRREKGAFGVGWMASWWEAKVTQITPETIKIVRLREELVFEAESAGLYMSLDGKKVTVNNTEIQRGNETITIEYAQNQPSTFTHSSGRKISVKYNDNGFVRETRFEDGSGKKRRCFYTYDWDTSTLLSISTGEQTTRYAYSFHGDLTSIVYPTSSAVKYAWNQHGFLSNITGFNQKNKFIQGVYFSYDWNGRVTMSRLPQGDSAVLVFNEEAKMMDIIGGGFGDVRFESVQTDDQVVRTIKQGDQVVMSRTFNIKTNIMSVVDANDHETQFLLRKNGDVLNTTDPGGFVYQNIYDKKGKLVKFIYPDDKTELSDYDGSGRLVKFTGRAGKEIKFEYNENDKIVKKDVDNLGSSYFLHDDSGNMVQATNDIGTINIAYDRENRPTSIIYPNGQRITYKFNDLQRRVALNETVSGLSLAYTYDRLYRLSEVVRVNPSGRRDILLKLEYNSKGMVSKRVLGNGAYSEYVLDPINFKLSRMVNYFPNGSVSSYFGYNYDRKGRIIQLNTTSGNWRYKFDAASQLIQSTDPRGKVVRYTYDKRKNRVVVSEEPGNKTLYAVNKVNQYSTAGNYDIKYDMNGNMEEKTNRNVRNDSVKFKFSSEDFLLQAETPNKRCNYVYDGLGNLYKKSCGQTEVQYVIDPFGNPGADIIGQISGGNITQFVHCEELGLVALIDMNGDVYYYEFDGLGSVVGVLGPSGDRTNRYSYDPFGSMLEVDEGLPQDFTFIGQWGVIVNRELRDSYWMRSRHYDAQLGRFLSLDPLGFKGKSINLYSYAANNPVMLKDPRGRFIATVGAGFVSAGVDVAAYMAAQKLKNEEITMGGVVSTAVTGFVSSFFKKGKIVVAAISGVGSSIIRQRIDDGSVNVGKALEDGINSAIAAAIPGFNGFVGKTLKNRYAPTAKDITKWGKIVLKISITWVRSWDPNDMIGPPGYGNARFISLKTPLTYKIRFENDANATAPAQHVIVLHTLDQDLDIRTFRITGFGFGSFTKTFTSSVASVQETINLVSEKNIYVRVLAGIDVMTREARWEFQSLDPETGEAPDDPRTGFLPPNNGTTGQGYVTFSVRLKKNVPSLARIDAKASIYFDKNEPIDTPPIFNTIDSLSPSSNISVISDVMKAGKLVVDIDTQDEGSGVQSVDMFYQISEGNEPLQDQSLLPLLSGITDDTAFLPLPPGKTYTLLALAVDHVGNRQPMDWNRAITVDFTLPKPSCERLNNCSGHGNCSVLNLCVCEDGFYEVNCSLDFPLRFETPVINSMYSDTNEDMRTQLYLSAFIPDIENSGYNENFKLKLYIDEVPQEFTFNKGNKSANRVILEREDFGDIWMTPQKDFSGLVKLNITAEATTPRETKIASSQIEIKIKAVADMPFLNVRVPCYHWNSSEKIIPVSLESHLNDRDGSENLTIIFSGLPSDYRSVYENVTKFVNGSNDTAPHNSPGWFISFNGTLKPFVLSVVAIAMERSNGDKANRTVAVDVAFCGKFHDIGVLIAENVLGCPYPQ</sequence>
<accession>A0A9X0A378</accession>
<comment type="caution">
    <text evidence="7">The sequence shown here is derived from an EMBL/GenBank/DDBJ whole genome shotgun (WGS) entry which is preliminary data.</text>
</comment>
<keyword evidence="2" id="KW-0677">Repeat</keyword>
<dbReference type="EMBL" id="MU825400">
    <property type="protein sequence ID" value="KAJ7392611.1"/>
    <property type="molecule type" value="Genomic_DNA"/>
</dbReference>
<evidence type="ECO:0000256" key="3">
    <source>
        <dbReference type="ARBA" id="ARBA00023273"/>
    </source>
</evidence>
<dbReference type="InterPro" id="IPR000742">
    <property type="entry name" value="EGF"/>
</dbReference>
<dbReference type="InterPro" id="IPR050708">
    <property type="entry name" value="T6SS_VgrG/RHS"/>
</dbReference>
<evidence type="ECO:0000313" key="8">
    <source>
        <dbReference type="Proteomes" id="UP001163046"/>
    </source>
</evidence>
<feature type="region of interest" description="Disordered" evidence="5">
    <location>
        <begin position="1067"/>
        <end position="1088"/>
    </location>
</feature>
<proteinExistence type="predicted"/>
<evidence type="ECO:0000256" key="1">
    <source>
        <dbReference type="ARBA" id="ARBA00004316"/>
    </source>
</evidence>
<reference evidence="7" key="1">
    <citation type="submission" date="2023-01" db="EMBL/GenBank/DDBJ databases">
        <title>Genome assembly of the deep-sea coral Lophelia pertusa.</title>
        <authorList>
            <person name="Herrera S."/>
            <person name="Cordes E."/>
        </authorList>
    </citation>
    <scope>NUCLEOTIDE SEQUENCE</scope>
    <source>
        <strain evidence="7">USNM1676648</strain>
        <tissue evidence="7">Polyp</tissue>
    </source>
</reference>
<evidence type="ECO:0000256" key="5">
    <source>
        <dbReference type="SAM" id="MobiDB-lite"/>
    </source>
</evidence>
<dbReference type="NCBIfam" id="TIGR01643">
    <property type="entry name" value="YD_repeat_2x"/>
    <property type="match status" value="2"/>
</dbReference>
<protein>
    <recommendedName>
        <fullName evidence="6">EGF-like domain-containing protein</fullName>
    </recommendedName>
</protein>
<dbReference type="PANTHER" id="PTHR32305:SF15">
    <property type="entry name" value="PROTEIN RHSA-RELATED"/>
    <property type="match status" value="1"/>
</dbReference>
<feature type="disulfide bond" evidence="4">
    <location>
        <begin position="1263"/>
        <end position="1272"/>
    </location>
</feature>
<organism evidence="7 8">
    <name type="scientific">Desmophyllum pertusum</name>
    <dbReference type="NCBI Taxonomy" id="174260"/>
    <lineage>
        <taxon>Eukaryota</taxon>
        <taxon>Metazoa</taxon>
        <taxon>Cnidaria</taxon>
        <taxon>Anthozoa</taxon>
        <taxon>Hexacorallia</taxon>
        <taxon>Scleractinia</taxon>
        <taxon>Caryophylliina</taxon>
        <taxon>Caryophylliidae</taxon>
        <taxon>Desmophyllum</taxon>
    </lineage>
</organism>
<dbReference type="PANTHER" id="PTHR32305">
    <property type="match status" value="1"/>
</dbReference>
<dbReference type="Gene3D" id="2.180.10.10">
    <property type="entry name" value="RHS repeat-associated core"/>
    <property type="match status" value="2"/>
</dbReference>
<evidence type="ECO:0000259" key="6">
    <source>
        <dbReference type="PROSITE" id="PS50026"/>
    </source>
</evidence>
<dbReference type="InterPro" id="IPR022385">
    <property type="entry name" value="Rhs_assc_core"/>
</dbReference>
<keyword evidence="3" id="KW-0966">Cell projection</keyword>
<dbReference type="OrthoDB" id="5986940at2759"/>
<name>A0A9X0A378_9CNID</name>
<feature type="domain" description="EGF-like" evidence="6">
    <location>
        <begin position="1239"/>
        <end position="1273"/>
    </location>
</feature>
<dbReference type="InterPro" id="IPR055353">
    <property type="entry name" value="DUF7619"/>
</dbReference>
<dbReference type="Gene3D" id="2.60.120.260">
    <property type="entry name" value="Galactose-binding domain-like"/>
    <property type="match status" value="1"/>
</dbReference>
<evidence type="ECO:0000256" key="4">
    <source>
        <dbReference type="PROSITE-ProRule" id="PRU00076"/>
    </source>
</evidence>
<dbReference type="InterPro" id="IPR006530">
    <property type="entry name" value="YD"/>
</dbReference>
<keyword evidence="8" id="KW-1185">Reference proteome</keyword>
<comment type="subcellular location">
    <subcellularLocation>
        <location evidence="1">Cell projection</location>
    </subcellularLocation>
</comment>
<dbReference type="Proteomes" id="UP001163046">
    <property type="component" value="Unassembled WGS sequence"/>
</dbReference>
<dbReference type="Pfam" id="PF25023">
    <property type="entry name" value="TEN_YD-shell"/>
    <property type="match status" value="2"/>
</dbReference>
<dbReference type="Pfam" id="PF24595">
    <property type="entry name" value="DUF7619"/>
    <property type="match status" value="2"/>
</dbReference>
<evidence type="ECO:0000256" key="2">
    <source>
        <dbReference type="ARBA" id="ARBA00022737"/>
    </source>
</evidence>
<dbReference type="NCBIfam" id="TIGR03696">
    <property type="entry name" value="Rhs_assc_core"/>
    <property type="match status" value="1"/>
</dbReference>
<dbReference type="InterPro" id="IPR056823">
    <property type="entry name" value="TEN-like_YD-shell"/>
</dbReference>
<dbReference type="GO" id="GO:0042995">
    <property type="term" value="C:cell projection"/>
    <property type="evidence" value="ECO:0007669"/>
    <property type="project" value="UniProtKB-SubCell"/>
</dbReference>
<keyword evidence="4" id="KW-0245">EGF-like domain</keyword>
<dbReference type="PROSITE" id="PS50026">
    <property type="entry name" value="EGF_3"/>
    <property type="match status" value="1"/>
</dbReference>
<keyword evidence="4" id="KW-1015">Disulfide bond</keyword>
<gene>
    <name evidence="7" type="ORF">OS493_010262</name>
</gene>
<evidence type="ECO:0000313" key="7">
    <source>
        <dbReference type="EMBL" id="KAJ7392611.1"/>
    </source>
</evidence>
<comment type="caution">
    <text evidence="4">Lacks conserved residue(s) required for the propagation of feature annotation.</text>
</comment>
<dbReference type="PROSITE" id="PS01186">
    <property type="entry name" value="EGF_2"/>
    <property type="match status" value="1"/>
</dbReference>